<evidence type="ECO:0000313" key="3">
    <source>
        <dbReference type="Proteomes" id="UP000011135"/>
    </source>
</evidence>
<evidence type="ECO:0008006" key="4">
    <source>
        <dbReference type="Google" id="ProtNLM"/>
    </source>
</evidence>
<evidence type="ECO:0000256" key="1">
    <source>
        <dbReference type="SAM" id="Phobius"/>
    </source>
</evidence>
<dbReference type="STRING" id="1237149.C900_00823"/>
<feature type="transmembrane region" description="Helical" evidence="1">
    <location>
        <begin position="93"/>
        <end position="115"/>
    </location>
</feature>
<reference evidence="2 3" key="1">
    <citation type="submission" date="2012-12" db="EMBL/GenBank/DDBJ databases">
        <title>Genome assembly of Fulvivirga imtechensis AK7.</title>
        <authorList>
            <person name="Nupur N."/>
            <person name="Khatri I."/>
            <person name="Kumar R."/>
            <person name="Subramanian S."/>
            <person name="Pinnaka A."/>
        </authorList>
    </citation>
    <scope>NUCLEOTIDE SEQUENCE [LARGE SCALE GENOMIC DNA]</scope>
    <source>
        <strain evidence="2 3">AK7</strain>
    </source>
</reference>
<keyword evidence="1" id="KW-1133">Transmembrane helix</keyword>
<name>L8K064_9BACT</name>
<dbReference type="Proteomes" id="UP000011135">
    <property type="component" value="Unassembled WGS sequence"/>
</dbReference>
<proteinExistence type="predicted"/>
<evidence type="ECO:0000313" key="2">
    <source>
        <dbReference type="EMBL" id="ELR72862.1"/>
    </source>
</evidence>
<gene>
    <name evidence="2" type="ORF">C900_00823</name>
</gene>
<sequence length="118" mass="13738">MHLMYVDESGDPGIDAYSSLHYILSGLIISEDDWKENLVRLKKFRKSLKNTYGLNQRTEIHASELIRINKLTEYRNIGKTERINILRDFCSQILIIFDTAKVINILTVFIGMSFLKEV</sequence>
<dbReference type="AlphaFoldDB" id="L8K064"/>
<protein>
    <recommendedName>
        <fullName evidence="4">DUF3800 domain-containing protein</fullName>
    </recommendedName>
</protein>
<dbReference type="eggNOG" id="ENOG5030UZZ">
    <property type="taxonomic scope" value="Bacteria"/>
</dbReference>
<comment type="caution">
    <text evidence="2">The sequence shown here is derived from an EMBL/GenBank/DDBJ whole genome shotgun (WGS) entry which is preliminary data.</text>
</comment>
<accession>L8K064</accession>
<dbReference type="InterPro" id="IPR024524">
    <property type="entry name" value="DUF3800"/>
</dbReference>
<keyword evidence="1" id="KW-0472">Membrane</keyword>
<dbReference type="Pfam" id="PF12686">
    <property type="entry name" value="DUF3800"/>
    <property type="match status" value="1"/>
</dbReference>
<dbReference type="EMBL" id="AMZN01000014">
    <property type="protein sequence ID" value="ELR72862.1"/>
    <property type="molecule type" value="Genomic_DNA"/>
</dbReference>
<keyword evidence="1" id="KW-0812">Transmembrane</keyword>
<organism evidence="2 3">
    <name type="scientific">Fulvivirga imtechensis AK7</name>
    <dbReference type="NCBI Taxonomy" id="1237149"/>
    <lineage>
        <taxon>Bacteria</taxon>
        <taxon>Pseudomonadati</taxon>
        <taxon>Bacteroidota</taxon>
        <taxon>Cytophagia</taxon>
        <taxon>Cytophagales</taxon>
        <taxon>Fulvivirgaceae</taxon>
        <taxon>Fulvivirga</taxon>
    </lineage>
</organism>
<keyword evidence="3" id="KW-1185">Reference proteome</keyword>